<dbReference type="InterPro" id="IPR052988">
    <property type="entry name" value="Oryzine_lactonohydrolase"/>
</dbReference>
<evidence type="ECO:0000313" key="2">
    <source>
        <dbReference type="EMBL" id="SMY20189.1"/>
    </source>
</evidence>
<dbReference type="InterPro" id="IPR013658">
    <property type="entry name" value="SGL"/>
</dbReference>
<gene>
    <name evidence="2" type="ORF">ZT1A5_G1624</name>
</gene>
<dbReference type="Proteomes" id="UP000215453">
    <property type="component" value="Chromosome 1"/>
</dbReference>
<dbReference type="InterPro" id="IPR011042">
    <property type="entry name" value="6-blade_b-propeller_TolB-like"/>
</dbReference>
<dbReference type="Pfam" id="PF08450">
    <property type="entry name" value="SGL"/>
    <property type="match status" value="1"/>
</dbReference>
<dbReference type="PANTHER" id="PTHR47064">
    <property type="entry name" value="PUTATIVE (AFU_ORTHOLOGUE AFUA_1G08990)-RELATED"/>
    <property type="match status" value="1"/>
</dbReference>
<dbReference type="EMBL" id="LT882676">
    <property type="protein sequence ID" value="SMY20189.1"/>
    <property type="molecule type" value="Genomic_DNA"/>
</dbReference>
<dbReference type="PANTHER" id="PTHR47064:SF2">
    <property type="entry name" value="SMP-30_GLUCONOLACTONASE_LRE-LIKE REGION DOMAIN-CONTAINING PROTEIN-RELATED"/>
    <property type="match status" value="1"/>
</dbReference>
<feature type="domain" description="SMP-30/Gluconolactonase/LRE-like region" evidence="1">
    <location>
        <begin position="140"/>
        <end position="353"/>
    </location>
</feature>
<protein>
    <recommendedName>
        <fullName evidence="1">SMP-30/Gluconolactonase/LRE-like region domain-containing protein</fullName>
    </recommendedName>
</protein>
<name>A0A1Y6L992_ZYMTR</name>
<dbReference type="SUPFAM" id="SSF63829">
    <property type="entry name" value="Calcium-dependent phosphotriesterase"/>
    <property type="match status" value="1"/>
</dbReference>
<evidence type="ECO:0000259" key="1">
    <source>
        <dbReference type="Pfam" id="PF08450"/>
    </source>
</evidence>
<dbReference type="Gene3D" id="2.120.10.30">
    <property type="entry name" value="TolB, C-terminal domain"/>
    <property type="match status" value="1"/>
</dbReference>
<dbReference type="AlphaFoldDB" id="A0A1Y6L992"/>
<proteinExistence type="predicted"/>
<accession>A0A1Y6L992</accession>
<evidence type="ECO:0000313" key="3">
    <source>
        <dbReference type="Proteomes" id="UP000215453"/>
    </source>
</evidence>
<organism evidence="2 3">
    <name type="scientific">Zymoseptoria tritici ST99CH_1A5</name>
    <dbReference type="NCBI Taxonomy" id="1276529"/>
    <lineage>
        <taxon>Eukaryota</taxon>
        <taxon>Fungi</taxon>
        <taxon>Dikarya</taxon>
        <taxon>Ascomycota</taxon>
        <taxon>Pezizomycotina</taxon>
        <taxon>Dothideomycetes</taxon>
        <taxon>Dothideomycetidae</taxon>
        <taxon>Mycosphaerellales</taxon>
        <taxon>Mycosphaerellaceae</taxon>
        <taxon>Zymoseptoria</taxon>
    </lineage>
</organism>
<sequence length="380" mass="41886">MDLSLASQYLGQLPAGFDQSIWAQYSTRKTAAIIGDFNRTALEAPWEANATDSSLRAANDFLNTTDFVAFDPSFFNLIGSEARVEHVWNPANTTIHEASCFIPELNSLYFASWGFNHDWQFLLNATTNEVKQITTDPPVINAHGCQMYNGSLYITTDGGGGTYASVVKVDPLTWKSEVILNNFYQQPFRGFNDLDIDPQGNIWMTDSSSAWSNSLTDFAPATSPAVYFLNMTTRAAKWLFESQGNVNGIAYGPSGTLYVDVTDISSGRPKVLDPTESRALWSFDTRGGRPQLHDQVLFSNPISRYYDGVRVSRNGYVWAASGDGLDVIEPVDGTVIGRVRVGGGAFAPVNVAFEDHVLWIVGKGGVWKVDGVKERLARDW</sequence>
<reference evidence="2 3" key="1">
    <citation type="submission" date="2016-10" db="EMBL/GenBank/DDBJ databases">
        <authorList>
            <person name="Varghese N."/>
        </authorList>
    </citation>
    <scope>NUCLEOTIDE SEQUENCE [LARGE SCALE GENOMIC DNA]</scope>
</reference>